<gene>
    <name evidence="2" type="ORF">B1B_04388</name>
    <name evidence="1" type="ORF">B2A_07561</name>
</gene>
<proteinExistence type="predicted"/>
<dbReference type="Gene3D" id="3.90.550.10">
    <property type="entry name" value="Spore Coat Polysaccharide Biosynthesis Protein SpsA, Chain A"/>
    <property type="match status" value="1"/>
</dbReference>
<organism evidence="2">
    <name type="scientific">mine drainage metagenome</name>
    <dbReference type="NCBI Taxonomy" id="410659"/>
    <lineage>
        <taxon>unclassified sequences</taxon>
        <taxon>metagenomes</taxon>
        <taxon>ecological metagenomes</taxon>
    </lineage>
</organism>
<dbReference type="EMBL" id="AUZY01002748">
    <property type="protein sequence ID" value="EQD71554.1"/>
    <property type="molecule type" value="Genomic_DNA"/>
</dbReference>
<dbReference type="AlphaFoldDB" id="T1CSM0"/>
<dbReference type="InterPro" id="IPR029044">
    <property type="entry name" value="Nucleotide-diphossugar_trans"/>
</dbReference>
<sequence length="228" mass="24246">MQASIPIMLFAKAPVPGAVKTRLIPTLGAKRAAELAEALAEETIQAALASHVGPVSLWGSPDASHPFFRKMKKRYHIELETQVGGDVGARMEHALGTCLRDHPFAILTGTDLLHPAPALYIGAAQALQSGTQATLAPSADGGYVLIGLSRVFPTLFREMAWGTDGVCAETLRRLETLGCSVVLLPPQRDLDTPGDYADWSAVDAPGVDHCCKKCLELRGKGDLTGRLP</sequence>
<comment type="caution">
    <text evidence="2">The sequence shown here is derived from an EMBL/GenBank/DDBJ whole genome shotgun (WGS) entry which is preliminary data.</text>
</comment>
<evidence type="ECO:0008006" key="3">
    <source>
        <dbReference type="Google" id="ProtNLM"/>
    </source>
</evidence>
<protein>
    <recommendedName>
        <fullName evidence="3">2-phospho-L-lactate guanylyltransferase</fullName>
    </recommendedName>
</protein>
<dbReference type="PANTHER" id="PTHR36529:SF1">
    <property type="entry name" value="GLYCOSYLTRANSFERASE"/>
    <property type="match status" value="1"/>
</dbReference>
<reference evidence="2" key="2">
    <citation type="journal article" date="2014" name="ISME J.">
        <title>Microbial stratification in low pH oxic and suboxic macroscopic growths along an acid mine drainage.</title>
        <authorList>
            <person name="Mendez-Garcia C."/>
            <person name="Mesa V."/>
            <person name="Sprenger R.R."/>
            <person name="Richter M."/>
            <person name="Diez M.S."/>
            <person name="Solano J."/>
            <person name="Bargiela R."/>
            <person name="Golyshina O.V."/>
            <person name="Manteca A."/>
            <person name="Ramos J.L."/>
            <person name="Gallego J.R."/>
            <person name="Llorente I."/>
            <person name="Martins Dos Santos V.A."/>
            <person name="Jensen O.N."/>
            <person name="Pelaez A.I."/>
            <person name="Sanchez J."/>
            <person name="Ferrer M."/>
        </authorList>
    </citation>
    <scope>NUCLEOTIDE SEQUENCE</scope>
</reference>
<name>T1CSM0_9ZZZZ</name>
<dbReference type="EMBL" id="AUZZ01005416">
    <property type="protein sequence ID" value="EQD49714.1"/>
    <property type="molecule type" value="Genomic_DNA"/>
</dbReference>
<evidence type="ECO:0000313" key="2">
    <source>
        <dbReference type="EMBL" id="EQD71554.1"/>
    </source>
</evidence>
<reference evidence="2" key="1">
    <citation type="submission" date="2013-08" db="EMBL/GenBank/DDBJ databases">
        <authorList>
            <person name="Mendez C."/>
            <person name="Richter M."/>
            <person name="Ferrer M."/>
            <person name="Sanchez J."/>
        </authorList>
    </citation>
    <scope>NUCLEOTIDE SEQUENCE</scope>
</reference>
<dbReference type="Pfam" id="PF09837">
    <property type="entry name" value="DUF2064"/>
    <property type="match status" value="1"/>
</dbReference>
<dbReference type="NCBIfam" id="TIGR04282">
    <property type="entry name" value="glyco_like_cofC"/>
    <property type="match status" value="1"/>
</dbReference>
<evidence type="ECO:0000313" key="1">
    <source>
        <dbReference type="EMBL" id="EQD49714.1"/>
    </source>
</evidence>
<dbReference type="PANTHER" id="PTHR36529">
    <property type="entry name" value="SLL1095 PROTEIN"/>
    <property type="match status" value="1"/>
</dbReference>
<dbReference type="InterPro" id="IPR018641">
    <property type="entry name" value="Trfase_1_rSAM/seldom-assoc"/>
</dbReference>
<dbReference type="SUPFAM" id="SSF53448">
    <property type="entry name" value="Nucleotide-diphospho-sugar transferases"/>
    <property type="match status" value="1"/>
</dbReference>
<accession>T1CSM0</accession>